<keyword evidence="3" id="KW-0808">Transferase</keyword>
<evidence type="ECO:0000256" key="5">
    <source>
        <dbReference type="ARBA" id="ARBA00022777"/>
    </source>
</evidence>
<dbReference type="AlphaFoldDB" id="A0A0E9NKZ4"/>
<comment type="similarity">
    <text evidence="7">Belongs to the protein kinase superfamily. STE Ser/Thr protein kinase family. MAP kinase kinase subfamily.</text>
</comment>
<dbReference type="FunFam" id="1.10.510.10:FF:000433">
    <property type="entry name" value="MAP kinase kinase PBS2"/>
    <property type="match status" value="1"/>
</dbReference>
<evidence type="ECO:0000256" key="10">
    <source>
        <dbReference type="PROSITE-ProRule" id="PRU10141"/>
    </source>
</evidence>
<keyword evidence="1" id="KW-0723">Serine/threonine-protein kinase</keyword>
<dbReference type="PANTHER" id="PTHR48013:SF25">
    <property type="entry name" value="MAP KINASE KINASE PBS2"/>
    <property type="match status" value="1"/>
</dbReference>
<comment type="catalytic activity">
    <reaction evidence="9">
        <text>L-seryl-[protein] + ATP = O-phospho-L-seryl-[protein] + ADP + H(+)</text>
        <dbReference type="Rhea" id="RHEA:17989"/>
        <dbReference type="Rhea" id="RHEA-COMP:9863"/>
        <dbReference type="Rhea" id="RHEA-COMP:11604"/>
        <dbReference type="ChEBI" id="CHEBI:15378"/>
        <dbReference type="ChEBI" id="CHEBI:29999"/>
        <dbReference type="ChEBI" id="CHEBI:30616"/>
        <dbReference type="ChEBI" id="CHEBI:83421"/>
        <dbReference type="ChEBI" id="CHEBI:456216"/>
        <dbReference type="EC" id="2.7.12.2"/>
    </reaction>
</comment>
<dbReference type="InterPro" id="IPR000719">
    <property type="entry name" value="Prot_kinase_dom"/>
</dbReference>
<feature type="compositionally biased region" description="Polar residues" evidence="11">
    <location>
        <begin position="82"/>
        <end position="93"/>
    </location>
</feature>
<dbReference type="InterPro" id="IPR008271">
    <property type="entry name" value="Ser/Thr_kinase_AS"/>
</dbReference>
<feature type="binding site" evidence="10">
    <location>
        <position position="339"/>
    </location>
    <ligand>
        <name>ATP</name>
        <dbReference type="ChEBI" id="CHEBI:30616"/>
    </ligand>
</feature>
<dbReference type="OMA" id="ANIQERM"/>
<name>A0A0E9NKZ4_SAICN</name>
<dbReference type="GO" id="GO:0004674">
    <property type="term" value="F:protein serine/threonine kinase activity"/>
    <property type="evidence" value="ECO:0007669"/>
    <property type="project" value="UniProtKB-KW"/>
</dbReference>
<dbReference type="InterPro" id="IPR011009">
    <property type="entry name" value="Kinase-like_dom_sf"/>
</dbReference>
<accession>A0A0E9NKZ4</accession>
<dbReference type="PANTHER" id="PTHR48013">
    <property type="entry name" value="DUAL SPECIFICITY MITOGEN-ACTIVATED PROTEIN KINASE KINASE 5-RELATED"/>
    <property type="match status" value="1"/>
</dbReference>
<dbReference type="EC" id="2.7.12.2" evidence="8"/>
<keyword evidence="6 10" id="KW-0067">ATP-binding</keyword>
<dbReference type="SMART" id="SM00220">
    <property type="entry name" value="S_TKc"/>
    <property type="match status" value="1"/>
</dbReference>
<protein>
    <recommendedName>
        <fullName evidence="8">mitogen-activated protein kinase kinase</fullName>
        <ecNumber evidence="8">2.7.12.2</ecNumber>
    </recommendedName>
</protein>
<evidence type="ECO:0000313" key="13">
    <source>
        <dbReference type="EMBL" id="GAO50468.1"/>
    </source>
</evidence>
<reference evidence="13 14" key="1">
    <citation type="journal article" date="2011" name="J. Gen. Appl. Microbiol.">
        <title>Draft genome sequencing of the enigmatic yeast Saitoella complicata.</title>
        <authorList>
            <person name="Nishida H."/>
            <person name="Hamamoto M."/>
            <person name="Sugiyama J."/>
        </authorList>
    </citation>
    <scope>NUCLEOTIDE SEQUENCE [LARGE SCALE GENOMIC DNA]</scope>
    <source>
        <strain evidence="13 14">NRRL Y-17804</strain>
    </source>
</reference>
<evidence type="ECO:0000256" key="1">
    <source>
        <dbReference type="ARBA" id="ARBA00022527"/>
    </source>
</evidence>
<dbReference type="STRING" id="698492.A0A0E9NKZ4"/>
<evidence type="ECO:0000256" key="6">
    <source>
        <dbReference type="ARBA" id="ARBA00022840"/>
    </source>
</evidence>
<dbReference type="PROSITE" id="PS00107">
    <property type="entry name" value="PROTEIN_KINASE_ATP"/>
    <property type="match status" value="1"/>
</dbReference>
<dbReference type="PROSITE" id="PS00108">
    <property type="entry name" value="PROTEIN_KINASE_ST"/>
    <property type="match status" value="1"/>
</dbReference>
<dbReference type="Gene3D" id="1.10.510.10">
    <property type="entry name" value="Transferase(Phosphotransferase) domain 1"/>
    <property type="match status" value="1"/>
</dbReference>
<dbReference type="Proteomes" id="UP000033140">
    <property type="component" value="Unassembled WGS sequence"/>
</dbReference>
<feature type="compositionally biased region" description="Basic and acidic residues" evidence="11">
    <location>
        <begin position="50"/>
        <end position="61"/>
    </location>
</feature>
<evidence type="ECO:0000256" key="4">
    <source>
        <dbReference type="ARBA" id="ARBA00022741"/>
    </source>
</evidence>
<dbReference type="GO" id="GO:0032991">
    <property type="term" value="C:protein-containing complex"/>
    <property type="evidence" value="ECO:0007669"/>
    <property type="project" value="UniProtKB-ARBA"/>
</dbReference>
<evidence type="ECO:0000259" key="12">
    <source>
        <dbReference type="PROSITE" id="PS50011"/>
    </source>
</evidence>
<dbReference type="FunFam" id="3.30.200.20:FF:000341">
    <property type="entry name" value="MAP kinase kinase PBS2"/>
    <property type="match status" value="1"/>
</dbReference>
<sequence length="614" mass="66567">MSRVSRLRATNVRLSQRRRTPDPASSRQHHHPSFCLEHTLPRAMADPSEDFAKLDINRPPKPEAASTPSLVTPGSEQPPSPLVNLSTSQTQTPLRLPLPEARSSPEVPTIQTRSPNPLSATHSARRPSQMPGGGVQGVVNGVPVRAGVGGVAPSPPGSMRGLPANIQERMLAFQQSRSAKASAAGTPSTPASPSAQQRLPPQQRPQAHNWVSEAGVPGAAQLKLPGVGPVAGGGLKMPPGGLAARRKGGLKLVDAMGPAAPKKEETAFSNFSKYVNAENGSLNFAGKAVISSEGVNFSSGESFKISMNDLTLLEELGKGNYGTVHRVLHKPTNVTMALKEVRLELDEAKFSQIIMELDILHKAISPQIVEFYGAFFVETCVYICMEYMSAGSIDKLYGDGIPEDVLGKITLAMVKGLKTLKDEHNIIHRDVKPTNVLVNEKGIVKLCDFGVSGNLVASIAKTNIGCQSYMAPERIKAENAGQITYTVHSDIWSLGLSMLEMAKGGYPYDPSTYNNIFAQLQAIVDGEPPELPEDFSEDAKDFVRQCLNKSPRNRPNYAQLLRHPWLHRWETEEVDMAGWVKRALEAREKAKKEGVKEEKPKPALHKVDLLSTRG</sequence>
<dbReference type="GO" id="GO:0005737">
    <property type="term" value="C:cytoplasm"/>
    <property type="evidence" value="ECO:0007669"/>
    <property type="project" value="UniProtKB-ARBA"/>
</dbReference>
<evidence type="ECO:0000256" key="11">
    <source>
        <dbReference type="SAM" id="MobiDB-lite"/>
    </source>
</evidence>
<evidence type="ECO:0000256" key="2">
    <source>
        <dbReference type="ARBA" id="ARBA00022553"/>
    </source>
</evidence>
<feature type="domain" description="Protein kinase" evidence="12">
    <location>
        <begin position="310"/>
        <end position="566"/>
    </location>
</feature>
<feature type="compositionally biased region" description="Low complexity" evidence="11">
    <location>
        <begin position="178"/>
        <end position="207"/>
    </location>
</feature>
<reference evidence="13 14" key="2">
    <citation type="journal article" date="2014" name="J. Gen. Appl. Microbiol.">
        <title>The early diverging ascomycetous budding yeast Saitoella complicata has three histone deacetylases belonging to the Clr6, Hos2, and Rpd3 lineages.</title>
        <authorList>
            <person name="Nishida H."/>
            <person name="Matsumoto T."/>
            <person name="Kondo S."/>
            <person name="Hamamoto M."/>
            <person name="Yoshikawa H."/>
        </authorList>
    </citation>
    <scope>NUCLEOTIDE SEQUENCE [LARGE SCALE GENOMIC DNA]</scope>
    <source>
        <strain evidence="13 14">NRRL Y-17804</strain>
    </source>
</reference>
<feature type="region of interest" description="Disordered" evidence="11">
    <location>
        <begin position="1"/>
        <end position="141"/>
    </location>
</feature>
<feature type="compositionally biased region" description="Polar residues" evidence="11">
    <location>
        <begin position="109"/>
        <end position="122"/>
    </location>
</feature>
<dbReference type="GO" id="GO:0005524">
    <property type="term" value="F:ATP binding"/>
    <property type="evidence" value="ECO:0007669"/>
    <property type="project" value="UniProtKB-UniRule"/>
</dbReference>
<dbReference type="InterPro" id="IPR017441">
    <property type="entry name" value="Protein_kinase_ATP_BS"/>
</dbReference>
<feature type="region of interest" description="Disordered" evidence="11">
    <location>
        <begin position="174"/>
        <end position="208"/>
    </location>
</feature>
<dbReference type="EMBL" id="BACD03000033">
    <property type="protein sequence ID" value="GAO50468.1"/>
    <property type="molecule type" value="Genomic_DNA"/>
</dbReference>
<feature type="region of interest" description="Disordered" evidence="11">
    <location>
        <begin position="589"/>
        <end position="614"/>
    </location>
</feature>
<evidence type="ECO:0000256" key="8">
    <source>
        <dbReference type="ARBA" id="ARBA00038999"/>
    </source>
</evidence>
<evidence type="ECO:0000256" key="7">
    <source>
        <dbReference type="ARBA" id="ARBA00038035"/>
    </source>
</evidence>
<reference evidence="13 14" key="3">
    <citation type="journal article" date="2015" name="Genome Announc.">
        <title>Draft Genome Sequence of the Archiascomycetous Yeast Saitoella complicata.</title>
        <authorList>
            <person name="Yamauchi K."/>
            <person name="Kondo S."/>
            <person name="Hamamoto M."/>
            <person name="Takahashi Y."/>
            <person name="Ogura Y."/>
            <person name="Hayashi T."/>
            <person name="Nishida H."/>
        </authorList>
    </citation>
    <scope>NUCLEOTIDE SEQUENCE [LARGE SCALE GENOMIC DNA]</scope>
    <source>
        <strain evidence="13 14">NRRL Y-17804</strain>
    </source>
</reference>
<dbReference type="Pfam" id="PF00069">
    <property type="entry name" value="Pkinase"/>
    <property type="match status" value="1"/>
</dbReference>
<dbReference type="GO" id="GO:0004708">
    <property type="term" value="F:MAP kinase kinase activity"/>
    <property type="evidence" value="ECO:0007669"/>
    <property type="project" value="UniProtKB-EC"/>
</dbReference>
<feature type="compositionally biased region" description="Basic and acidic residues" evidence="11">
    <location>
        <begin position="589"/>
        <end position="608"/>
    </location>
</feature>
<gene>
    <name evidence="13" type="ORF">G7K_4592-t1</name>
</gene>
<keyword evidence="4 10" id="KW-0547">Nucleotide-binding</keyword>
<dbReference type="Gene3D" id="3.30.200.20">
    <property type="entry name" value="Phosphorylase Kinase, domain 1"/>
    <property type="match status" value="1"/>
</dbReference>
<keyword evidence="5" id="KW-0418">Kinase</keyword>
<organism evidence="13 14">
    <name type="scientific">Saitoella complicata (strain BCRC 22490 / CBS 7301 / JCM 7358 / NBRC 10748 / NRRL Y-17804)</name>
    <dbReference type="NCBI Taxonomy" id="698492"/>
    <lineage>
        <taxon>Eukaryota</taxon>
        <taxon>Fungi</taxon>
        <taxon>Dikarya</taxon>
        <taxon>Ascomycota</taxon>
        <taxon>Taphrinomycotina</taxon>
        <taxon>Taphrinomycotina incertae sedis</taxon>
        <taxon>Saitoella</taxon>
    </lineage>
</organism>
<comment type="caution">
    <text evidence="13">The sequence shown here is derived from an EMBL/GenBank/DDBJ whole genome shotgun (WGS) entry which is preliminary data.</text>
</comment>
<evidence type="ECO:0000256" key="3">
    <source>
        <dbReference type="ARBA" id="ARBA00022679"/>
    </source>
</evidence>
<evidence type="ECO:0000256" key="9">
    <source>
        <dbReference type="ARBA" id="ARBA00049014"/>
    </source>
</evidence>
<dbReference type="GO" id="GO:0071474">
    <property type="term" value="P:cellular hyperosmotic response"/>
    <property type="evidence" value="ECO:0007669"/>
    <property type="project" value="TreeGrafter"/>
</dbReference>
<dbReference type="SUPFAM" id="SSF56112">
    <property type="entry name" value="Protein kinase-like (PK-like)"/>
    <property type="match status" value="1"/>
</dbReference>
<dbReference type="GO" id="GO:0038066">
    <property type="term" value="P:p38MAPK cascade"/>
    <property type="evidence" value="ECO:0007669"/>
    <property type="project" value="UniProtKB-ARBA"/>
</dbReference>
<proteinExistence type="inferred from homology"/>
<dbReference type="PROSITE" id="PS50011">
    <property type="entry name" value="PROTEIN_KINASE_DOM"/>
    <property type="match status" value="1"/>
</dbReference>
<feature type="compositionally biased region" description="Polar residues" evidence="11">
    <location>
        <begin position="66"/>
        <end position="75"/>
    </location>
</feature>
<keyword evidence="14" id="KW-1185">Reference proteome</keyword>
<keyword evidence="2" id="KW-0597">Phosphoprotein</keyword>
<evidence type="ECO:0000313" key="14">
    <source>
        <dbReference type="Proteomes" id="UP000033140"/>
    </source>
</evidence>